<comment type="similarity">
    <text evidence="1">Belongs to the 'GDXG' lipolytic enzyme family.</text>
</comment>
<sequence>MPLNDAMRERLEGWKEVAMALAPLLLGEELAETPEVLRARYNQELARNLPPADVSVSQVDMGGVPGALVTPSEPREGRVMLYIHGGGYFSGGSAGYHGIAGHFAKLLGAKVYVPDYRLAPEHLFPAPLDDVSNAYAWLAADKARDDRIVLAGDSAGGAMVVSAMVRARNAGLPMPAAGLAISPWANLEMTGASYTTRDGVDPLCSREILLLMARAILGATRPNDPDVSPVFADVRGLPPILVQIGESEVMLSDAIRLATHLADSRVRTSLEIWPDMFHVWPMFTDVIPEARDALESAVSFLDRNLRQSAHE</sequence>
<dbReference type="Proteomes" id="UP000238954">
    <property type="component" value="Chromosome"/>
</dbReference>
<dbReference type="PANTHER" id="PTHR48081">
    <property type="entry name" value="AB HYDROLASE SUPERFAMILY PROTEIN C4A8.06C"/>
    <property type="match status" value="1"/>
</dbReference>
<dbReference type="InterPro" id="IPR029058">
    <property type="entry name" value="AB_hydrolase_fold"/>
</dbReference>
<dbReference type="EMBL" id="PHFW01000002">
    <property type="protein sequence ID" value="PQM29363.1"/>
    <property type="molecule type" value="Genomic_DNA"/>
</dbReference>
<dbReference type="Gene3D" id="3.40.50.1820">
    <property type="entry name" value="alpha/beta hydrolase"/>
    <property type="match status" value="1"/>
</dbReference>
<feature type="domain" description="Alpha/beta hydrolase fold-3" evidence="3">
    <location>
        <begin position="80"/>
        <end position="281"/>
    </location>
</feature>
<evidence type="ECO:0000313" key="5">
    <source>
        <dbReference type="Proteomes" id="UP000238954"/>
    </source>
</evidence>
<dbReference type="GO" id="GO:0004806">
    <property type="term" value="F:triacylglycerol lipase activity"/>
    <property type="evidence" value="ECO:0007669"/>
    <property type="project" value="TreeGrafter"/>
</dbReference>
<dbReference type="InterPro" id="IPR013094">
    <property type="entry name" value="AB_hydrolase_3"/>
</dbReference>
<dbReference type="AlphaFoldDB" id="A0A2S8BAM2"/>
<keyword evidence="5" id="KW-1185">Reference proteome</keyword>
<evidence type="ECO:0000259" key="3">
    <source>
        <dbReference type="Pfam" id="PF07859"/>
    </source>
</evidence>
<reference evidence="5" key="1">
    <citation type="submission" date="2017-11" db="EMBL/GenBank/DDBJ databases">
        <title>The complete genome sequence of Sphingopyxis pomeranensis sp. nov. strain WS5A3p.</title>
        <authorList>
            <person name="Kaminski M.A."/>
        </authorList>
    </citation>
    <scope>NUCLEOTIDE SEQUENCE [LARGE SCALE GENOMIC DNA]</scope>
    <source>
        <strain evidence="5">WS5A3p</strain>
    </source>
</reference>
<dbReference type="SUPFAM" id="SSF53474">
    <property type="entry name" value="alpha/beta-Hydrolases"/>
    <property type="match status" value="1"/>
</dbReference>
<evidence type="ECO:0000256" key="2">
    <source>
        <dbReference type="ARBA" id="ARBA00022801"/>
    </source>
</evidence>
<evidence type="ECO:0000313" key="4">
    <source>
        <dbReference type="EMBL" id="PQM29363.1"/>
    </source>
</evidence>
<comment type="caution">
    <text evidence="4">The sequence shown here is derived from an EMBL/GenBank/DDBJ whole genome shotgun (WGS) entry which is preliminary data.</text>
</comment>
<protein>
    <submittedName>
        <fullName evidence="4">Alpha/beta hydrolase</fullName>
    </submittedName>
</protein>
<dbReference type="OrthoDB" id="9806180at2"/>
<dbReference type="PANTHER" id="PTHR48081:SF30">
    <property type="entry name" value="ACETYL-HYDROLASE LIPR-RELATED"/>
    <property type="match status" value="1"/>
</dbReference>
<gene>
    <name evidence="4" type="ORF">CVO77_12035</name>
</gene>
<accession>A0A2S8BAM2</accession>
<dbReference type="RefSeq" id="WP_106000803.1">
    <property type="nucleotide sequence ID" value="NZ_CM009578.1"/>
</dbReference>
<name>A0A2S8BAM2_9SPHN</name>
<evidence type="ECO:0000256" key="1">
    <source>
        <dbReference type="ARBA" id="ARBA00010515"/>
    </source>
</evidence>
<keyword evidence="2 4" id="KW-0378">Hydrolase</keyword>
<organism evidence="4 5">
    <name type="scientific">Sphingopyxis lindanitolerans</name>
    <dbReference type="NCBI Taxonomy" id="2054227"/>
    <lineage>
        <taxon>Bacteria</taxon>
        <taxon>Pseudomonadati</taxon>
        <taxon>Pseudomonadota</taxon>
        <taxon>Alphaproteobacteria</taxon>
        <taxon>Sphingomonadales</taxon>
        <taxon>Sphingomonadaceae</taxon>
        <taxon>Sphingopyxis</taxon>
    </lineage>
</organism>
<proteinExistence type="inferred from homology"/>
<dbReference type="Pfam" id="PF07859">
    <property type="entry name" value="Abhydrolase_3"/>
    <property type="match status" value="1"/>
</dbReference>
<dbReference type="InterPro" id="IPR050300">
    <property type="entry name" value="GDXG_lipolytic_enzyme"/>
</dbReference>